<evidence type="ECO:0000259" key="7">
    <source>
        <dbReference type="Pfam" id="PF00520"/>
    </source>
</evidence>
<feature type="transmembrane region" description="Helical" evidence="6">
    <location>
        <begin position="405"/>
        <end position="426"/>
    </location>
</feature>
<reference evidence="9" key="1">
    <citation type="journal article" date="2019" name="bioRxiv">
        <title>The Genome of the Zebra Mussel, Dreissena polymorpha: A Resource for Invasive Species Research.</title>
        <authorList>
            <person name="McCartney M.A."/>
            <person name="Auch B."/>
            <person name="Kono T."/>
            <person name="Mallez S."/>
            <person name="Zhang Y."/>
            <person name="Obille A."/>
            <person name="Becker A."/>
            <person name="Abrahante J.E."/>
            <person name="Garbe J."/>
            <person name="Badalamenti J.P."/>
            <person name="Herman A."/>
            <person name="Mangelson H."/>
            <person name="Liachko I."/>
            <person name="Sullivan S."/>
            <person name="Sone E.D."/>
            <person name="Koren S."/>
            <person name="Silverstein K.A.T."/>
            <person name="Beckman K.B."/>
            <person name="Gohl D.M."/>
        </authorList>
    </citation>
    <scope>NUCLEOTIDE SEQUENCE</scope>
    <source>
        <strain evidence="9">Duluth1</strain>
        <tissue evidence="9">Whole animal</tissue>
    </source>
</reference>
<evidence type="ECO:0000256" key="6">
    <source>
        <dbReference type="SAM" id="Phobius"/>
    </source>
</evidence>
<evidence type="ECO:0000256" key="1">
    <source>
        <dbReference type="ARBA" id="ARBA00004141"/>
    </source>
</evidence>
<dbReference type="GO" id="GO:0030001">
    <property type="term" value="P:metal ion transport"/>
    <property type="evidence" value="ECO:0007669"/>
    <property type="project" value="TreeGrafter"/>
</dbReference>
<comment type="caution">
    <text evidence="9">The sequence shown here is derived from an EMBL/GenBank/DDBJ whole genome shotgun (WGS) entry which is preliminary data.</text>
</comment>
<keyword evidence="4 6" id="KW-0472">Membrane</keyword>
<dbReference type="PANTHER" id="PTHR13800">
    <property type="entry name" value="TRANSIENT RECEPTOR POTENTIAL CATION CHANNEL, SUBFAMILY M, MEMBER 6"/>
    <property type="match status" value="1"/>
</dbReference>
<dbReference type="AlphaFoldDB" id="A0A9D3YRK0"/>
<dbReference type="Proteomes" id="UP000828390">
    <property type="component" value="Unassembled WGS sequence"/>
</dbReference>
<protein>
    <recommendedName>
        <fullName evidence="11">Ion transport domain-containing protein</fullName>
    </recommendedName>
</protein>
<reference evidence="9" key="2">
    <citation type="submission" date="2020-11" db="EMBL/GenBank/DDBJ databases">
        <authorList>
            <person name="McCartney M.A."/>
            <person name="Auch B."/>
            <person name="Kono T."/>
            <person name="Mallez S."/>
            <person name="Becker A."/>
            <person name="Gohl D.M."/>
            <person name="Silverstein K.A.T."/>
            <person name="Koren S."/>
            <person name="Bechman K.B."/>
            <person name="Herman A."/>
            <person name="Abrahante J.E."/>
            <person name="Garbe J."/>
        </authorList>
    </citation>
    <scope>NUCLEOTIDE SEQUENCE</scope>
    <source>
        <strain evidence="9">Duluth1</strain>
        <tissue evidence="9">Whole animal</tissue>
    </source>
</reference>
<evidence type="ECO:0000256" key="5">
    <source>
        <dbReference type="SAM" id="MobiDB-lite"/>
    </source>
</evidence>
<evidence type="ECO:0000256" key="3">
    <source>
        <dbReference type="ARBA" id="ARBA00022989"/>
    </source>
</evidence>
<evidence type="ECO:0000313" key="9">
    <source>
        <dbReference type="EMBL" id="KAH3703584.1"/>
    </source>
</evidence>
<organism evidence="9 10">
    <name type="scientific">Dreissena polymorpha</name>
    <name type="common">Zebra mussel</name>
    <name type="synonym">Mytilus polymorpha</name>
    <dbReference type="NCBI Taxonomy" id="45954"/>
    <lineage>
        <taxon>Eukaryota</taxon>
        <taxon>Metazoa</taxon>
        <taxon>Spiralia</taxon>
        <taxon>Lophotrochozoa</taxon>
        <taxon>Mollusca</taxon>
        <taxon>Bivalvia</taxon>
        <taxon>Autobranchia</taxon>
        <taxon>Heteroconchia</taxon>
        <taxon>Euheterodonta</taxon>
        <taxon>Imparidentia</taxon>
        <taxon>Neoheterodontei</taxon>
        <taxon>Myida</taxon>
        <taxon>Dreissenoidea</taxon>
        <taxon>Dreissenidae</taxon>
        <taxon>Dreissena</taxon>
    </lineage>
</organism>
<evidence type="ECO:0000259" key="8">
    <source>
        <dbReference type="Pfam" id="PF25508"/>
    </source>
</evidence>
<feature type="region of interest" description="Disordered" evidence="5">
    <location>
        <begin position="591"/>
        <end position="611"/>
    </location>
</feature>
<evidence type="ECO:0000256" key="2">
    <source>
        <dbReference type="ARBA" id="ARBA00022692"/>
    </source>
</evidence>
<evidence type="ECO:0008006" key="11">
    <source>
        <dbReference type="Google" id="ProtNLM"/>
    </source>
</evidence>
<comment type="subcellular location">
    <subcellularLocation>
        <location evidence="1">Membrane</location>
        <topology evidence="1">Multi-pass membrane protein</topology>
    </subcellularLocation>
</comment>
<evidence type="ECO:0000256" key="4">
    <source>
        <dbReference type="ARBA" id="ARBA00023136"/>
    </source>
</evidence>
<keyword evidence="2 6" id="KW-0812">Transmembrane</keyword>
<evidence type="ECO:0000313" key="10">
    <source>
        <dbReference type="Proteomes" id="UP000828390"/>
    </source>
</evidence>
<dbReference type="GO" id="GO:0005261">
    <property type="term" value="F:monoatomic cation channel activity"/>
    <property type="evidence" value="ECO:0007669"/>
    <property type="project" value="TreeGrafter"/>
</dbReference>
<feature type="domain" description="TRPM-like" evidence="8">
    <location>
        <begin position="38"/>
        <end position="147"/>
    </location>
</feature>
<dbReference type="Pfam" id="PF00520">
    <property type="entry name" value="Ion_trans"/>
    <property type="match status" value="1"/>
</dbReference>
<dbReference type="InterPro" id="IPR005821">
    <property type="entry name" value="Ion_trans_dom"/>
</dbReference>
<dbReference type="EMBL" id="JAIWYP010000015">
    <property type="protein sequence ID" value="KAH3703584.1"/>
    <property type="molecule type" value="Genomic_DNA"/>
</dbReference>
<dbReference type="InterPro" id="IPR050927">
    <property type="entry name" value="TRPM"/>
</dbReference>
<dbReference type="InterPro" id="IPR057366">
    <property type="entry name" value="TRPM-like"/>
</dbReference>
<feature type="transmembrane region" description="Helical" evidence="6">
    <location>
        <begin position="248"/>
        <end position="267"/>
    </location>
</feature>
<name>A0A9D3YRK0_DREPO</name>
<feature type="transmembrane region" description="Helical" evidence="6">
    <location>
        <begin position="316"/>
        <end position="333"/>
    </location>
</feature>
<proteinExistence type="predicted"/>
<feature type="compositionally biased region" description="Basic and acidic residues" evidence="5">
    <location>
        <begin position="599"/>
        <end position="611"/>
    </location>
</feature>
<gene>
    <name evidence="9" type="ORF">DPMN_078622</name>
</gene>
<sequence length="611" mass="71844">MDDLVRHLINRGRDVRFSSEDLRPATYAPGKQPFVLPYWEYMFIWALLLRKHDIAKILWTKTENPLFMALIAHNLFEAVKMQTDDKVLIAEMKKKLSEWSTVAIYFLYECYQISDGATYIYLAMAMPFWNQKSCLDLAVESSNKEFLMEFLAQQACRNTVGDIWNGRMKDTLKEISYLVFLCLFAYVLLFDLTNTVSTKEFVLVTWVLTILVEEIRQMHKIYHMPGFEKASSCVQRIRKLKNYFSEGWNWIDMFTIVMFLLGFGLRFKQSRDTFDWPRVVLAVDFVAFVFRLVHIFSVEKTLGPKLIIIQRMVKDLLYFLVIMAVFVLAYAIASHSILYPGAPVTWETARQIIRKPYFHLYGELFLDETEESTDCTNDASLWTNGTTPRCPSEAGKIVVPIMMGVYLLFSNILLLNLLIAMFSYTFTTIHEQSDKIWCFQRYFIIKDYALRPVLCPPLNVLWHIYQLYRIRQHRKLSLVTYDAFHVPYQEMQRYYEINGCSMRIRSFMQSAASTYAHNRKRSEAVKNESGIKSANQKLDHLTEQEEKFRNQALKCIEALNKKVDDLETKAEREDEFRRLVLDQLKEMKESINNLHRKKADSEHKADGKTEP</sequence>
<feature type="transmembrane region" description="Helical" evidence="6">
    <location>
        <begin position="175"/>
        <end position="193"/>
    </location>
</feature>
<feature type="domain" description="Ion transport" evidence="7">
    <location>
        <begin position="179"/>
        <end position="433"/>
    </location>
</feature>
<dbReference type="Pfam" id="PF25508">
    <property type="entry name" value="TRPM2"/>
    <property type="match status" value="1"/>
</dbReference>
<dbReference type="PANTHER" id="PTHR13800:SF12">
    <property type="entry name" value="TRANSIENT RECEPTOR POTENTIAL CATION CHANNEL SUBFAMILY M MEMBER-LIKE 2"/>
    <property type="match status" value="1"/>
</dbReference>
<keyword evidence="10" id="KW-1185">Reference proteome</keyword>
<accession>A0A9D3YRK0</accession>
<keyword evidence="3 6" id="KW-1133">Transmembrane helix</keyword>
<dbReference type="GO" id="GO:0005886">
    <property type="term" value="C:plasma membrane"/>
    <property type="evidence" value="ECO:0007669"/>
    <property type="project" value="TreeGrafter"/>
</dbReference>